<dbReference type="InterPro" id="IPR001926">
    <property type="entry name" value="TrpB-like_PALP"/>
</dbReference>
<evidence type="ECO:0000256" key="6">
    <source>
        <dbReference type="ARBA" id="ARBA00022605"/>
    </source>
</evidence>
<comment type="similarity">
    <text evidence="4 12">Belongs to the TrpB family.</text>
</comment>
<dbReference type="CDD" id="cd06446">
    <property type="entry name" value="Trp-synth_B"/>
    <property type="match status" value="1"/>
</dbReference>
<dbReference type="GO" id="GO:0005737">
    <property type="term" value="C:cytoplasm"/>
    <property type="evidence" value="ECO:0007669"/>
    <property type="project" value="TreeGrafter"/>
</dbReference>
<proteinExistence type="inferred from homology"/>
<evidence type="ECO:0000256" key="2">
    <source>
        <dbReference type="ARBA" id="ARBA00002786"/>
    </source>
</evidence>
<evidence type="ECO:0000256" key="10">
    <source>
        <dbReference type="ARBA" id="ARBA00023239"/>
    </source>
</evidence>
<name>A0A1I4PPN3_ECTMO</name>
<dbReference type="FunFam" id="3.40.50.1100:FF:000004">
    <property type="entry name" value="Tryptophan synthase beta chain"/>
    <property type="match status" value="1"/>
</dbReference>
<protein>
    <recommendedName>
        <fullName evidence="12">Tryptophan synthase beta chain</fullName>
        <ecNumber evidence="12">4.2.1.20</ecNumber>
    </recommendedName>
</protein>
<comment type="catalytic activity">
    <reaction evidence="11 12">
        <text>(1S,2R)-1-C-(indol-3-yl)glycerol 3-phosphate + L-serine = D-glyceraldehyde 3-phosphate + L-tryptophan + H2O</text>
        <dbReference type="Rhea" id="RHEA:10532"/>
        <dbReference type="ChEBI" id="CHEBI:15377"/>
        <dbReference type="ChEBI" id="CHEBI:33384"/>
        <dbReference type="ChEBI" id="CHEBI:57912"/>
        <dbReference type="ChEBI" id="CHEBI:58866"/>
        <dbReference type="ChEBI" id="CHEBI:59776"/>
        <dbReference type="EC" id="4.2.1.20"/>
    </reaction>
</comment>
<dbReference type="Gene3D" id="3.40.50.1100">
    <property type="match status" value="2"/>
</dbReference>
<gene>
    <name evidence="12" type="primary">trpB</name>
    <name evidence="14" type="ORF">SAMN05421721_102128</name>
</gene>
<keyword evidence="7 12" id="KW-0822">Tryptophan biosynthesis</keyword>
<dbReference type="AlphaFoldDB" id="A0A1I4PPN3"/>
<dbReference type="EC" id="4.2.1.20" evidence="12"/>
<dbReference type="InterPro" id="IPR006654">
    <property type="entry name" value="Trp_synth_beta"/>
</dbReference>
<dbReference type="NCBIfam" id="TIGR00263">
    <property type="entry name" value="trpB"/>
    <property type="match status" value="1"/>
</dbReference>
<sequence>MTQRPESELRTLLEQPMPDAQGHFGPYGGQAVPPQLKAIMDDIAQAYLAIRETRAYQEELADLHRHYVGRPSPVYHARRLSEHCGGRAEIHLKREDLNHTGAHKINHALGEALLAKHMGKTKVIAETGAGQHGVAMATACALVGLPCEIHMGEVDIEKEHPNVTKMKILGADLIPVDRGTRTLKDAVDSAFEEYMKDPDHFFYAIGSVVGPHPFPMMVRDFQSVVGREARAQFLEAHGRLPDCVVACVGGGSNALGLFSGFLTDLEVELVGVEPCGRGLGLGDHAATLTYGQPGTMHGFHSYMLQDEAGEPQPVYSIASGLDYPSVGPQHAYLKDIGRARYHAVDDNACLEAFLELSRLEGIIPALESAHALAWVMRAAEKAEPGTRFLVNLSGRGDKDADFVAQRLSL</sequence>
<comment type="function">
    <text evidence="2 12">The beta subunit is responsible for the synthesis of L-tryptophan from indole and L-serine.</text>
</comment>
<keyword evidence="10 12" id="KW-0456">Lyase</keyword>
<feature type="domain" description="Tryptophan synthase beta chain-like PALP" evidence="13">
    <location>
        <begin position="69"/>
        <end position="394"/>
    </location>
</feature>
<dbReference type="EMBL" id="FOUO01000002">
    <property type="protein sequence ID" value="SFM29737.1"/>
    <property type="molecule type" value="Genomic_DNA"/>
</dbReference>
<keyword evidence="9 12" id="KW-0057">Aromatic amino acid biosynthesis</keyword>
<evidence type="ECO:0000256" key="11">
    <source>
        <dbReference type="ARBA" id="ARBA00049047"/>
    </source>
</evidence>
<evidence type="ECO:0000256" key="7">
    <source>
        <dbReference type="ARBA" id="ARBA00022822"/>
    </source>
</evidence>
<dbReference type="PANTHER" id="PTHR48077:SF3">
    <property type="entry name" value="TRYPTOPHAN SYNTHASE"/>
    <property type="match status" value="1"/>
</dbReference>
<evidence type="ECO:0000313" key="15">
    <source>
        <dbReference type="Proteomes" id="UP000199556"/>
    </source>
</evidence>
<feature type="modified residue" description="N6-(pyridoxal phosphate)lysine" evidence="12">
    <location>
        <position position="104"/>
    </location>
</feature>
<comment type="pathway">
    <text evidence="3 12">Amino-acid biosynthesis; L-tryptophan biosynthesis; L-tryptophan from chorismate: step 5/5.</text>
</comment>
<dbReference type="InterPro" id="IPR036052">
    <property type="entry name" value="TrpB-like_PALP_sf"/>
</dbReference>
<dbReference type="Pfam" id="PF00291">
    <property type="entry name" value="PALP"/>
    <property type="match status" value="1"/>
</dbReference>
<dbReference type="PIRSF" id="PIRSF001413">
    <property type="entry name" value="Trp_syn_beta"/>
    <property type="match status" value="1"/>
</dbReference>
<dbReference type="RefSeq" id="WP_218149025.1">
    <property type="nucleotide sequence ID" value="NZ_FOUO01000002.1"/>
</dbReference>
<dbReference type="GO" id="GO:0004834">
    <property type="term" value="F:tryptophan synthase activity"/>
    <property type="evidence" value="ECO:0007669"/>
    <property type="project" value="UniProtKB-UniRule"/>
</dbReference>
<evidence type="ECO:0000256" key="1">
    <source>
        <dbReference type="ARBA" id="ARBA00001933"/>
    </source>
</evidence>
<dbReference type="STRING" id="195064.SAMN05421721_102128"/>
<dbReference type="HAMAP" id="MF_00133">
    <property type="entry name" value="Trp_synth_beta"/>
    <property type="match status" value="1"/>
</dbReference>
<evidence type="ECO:0000256" key="8">
    <source>
        <dbReference type="ARBA" id="ARBA00022898"/>
    </source>
</evidence>
<dbReference type="InterPro" id="IPR006653">
    <property type="entry name" value="Trp_synth_b_CS"/>
</dbReference>
<reference evidence="14 15" key="1">
    <citation type="submission" date="2016-10" db="EMBL/GenBank/DDBJ databases">
        <authorList>
            <person name="de Groot N.N."/>
        </authorList>
    </citation>
    <scope>NUCLEOTIDE SEQUENCE [LARGE SCALE GENOMIC DNA]</scope>
    <source>
        <strain evidence="14 15">DSM 4180</strain>
    </source>
</reference>
<evidence type="ECO:0000256" key="9">
    <source>
        <dbReference type="ARBA" id="ARBA00023141"/>
    </source>
</evidence>
<dbReference type="PROSITE" id="PS00168">
    <property type="entry name" value="TRP_SYNTHASE_BETA"/>
    <property type="match status" value="1"/>
</dbReference>
<evidence type="ECO:0000256" key="3">
    <source>
        <dbReference type="ARBA" id="ARBA00004733"/>
    </source>
</evidence>
<dbReference type="Proteomes" id="UP000199556">
    <property type="component" value="Unassembled WGS sequence"/>
</dbReference>
<comment type="subunit">
    <text evidence="5 12">Tetramer of two alpha and two beta chains.</text>
</comment>
<accession>A0A1I4PPN3</accession>
<evidence type="ECO:0000256" key="4">
    <source>
        <dbReference type="ARBA" id="ARBA00009982"/>
    </source>
</evidence>
<dbReference type="UniPathway" id="UPA00035">
    <property type="reaction ID" value="UER00044"/>
</dbReference>
<dbReference type="SUPFAM" id="SSF53686">
    <property type="entry name" value="Tryptophan synthase beta subunit-like PLP-dependent enzymes"/>
    <property type="match status" value="1"/>
</dbReference>
<evidence type="ECO:0000259" key="13">
    <source>
        <dbReference type="Pfam" id="PF00291"/>
    </source>
</evidence>
<evidence type="ECO:0000256" key="5">
    <source>
        <dbReference type="ARBA" id="ARBA00011270"/>
    </source>
</evidence>
<comment type="cofactor">
    <cofactor evidence="1 12">
        <name>pyridoxal 5'-phosphate</name>
        <dbReference type="ChEBI" id="CHEBI:597326"/>
    </cofactor>
</comment>
<dbReference type="PANTHER" id="PTHR48077">
    <property type="entry name" value="TRYPTOPHAN SYNTHASE-RELATED"/>
    <property type="match status" value="1"/>
</dbReference>
<keyword evidence="15" id="KW-1185">Reference proteome</keyword>
<keyword evidence="8 12" id="KW-0663">Pyridoxal phosphate</keyword>
<dbReference type="InterPro" id="IPR023026">
    <property type="entry name" value="Trp_synth_beta/beta-like"/>
</dbReference>
<evidence type="ECO:0000313" key="14">
    <source>
        <dbReference type="EMBL" id="SFM29737.1"/>
    </source>
</evidence>
<evidence type="ECO:0000256" key="12">
    <source>
        <dbReference type="HAMAP-Rule" id="MF_00133"/>
    </source>
</evidence>
<organism evidence="14 15">
    <name type="scientific">Ectothiorhodospira mobilis</name>
    <dbReference type="NCBI Taxonomy" id="195064"/>
    <lineage>
        <taxon>Bacteria</taxon>
        <taxon>Pseudomonadati</taxon>
        <taxon>Pseudomonadota</taxon>
        <taxon>Gammaproteobacteria</taxon>
        <taxon>Chromatiales</taxon>
        <taxon>Ectothiorhodospiraceae</taxon>
        <taxon>Ectothiorhodospira</taxon>
    </lineage>
</organism>
<keyword evidence="6 12" id="KW-0028">Amino-acid biosynthesis</keyword>